<evidence type="ECO:0000259" key="1">
    <source>
        <dbReference type="PROSITE" id="PS50994"/>
    </source>
</evidence>
<dbReference type="PATRIC" id="fig|754093.4.peg.1468"/>
<sequence length="114" mass="13457">MVSPAGWMFHSDQGSHYTSRQFRQLLWRYQIRQSMSRRGNCWDNSPMERFFRSLKNEWMPVVGYVSFSEAAHAITDYIVGYYSALRPHEYNGGLPPNESENRYWKNSNSVASFC</sequence>
<name>A0A0A6ZR52_SHIDY</name>
<dbReference type="KEGG" id="sdz:Asd1617_01498"/>
<dbReference type="AlphaFoldDB" id="A0A0A6ZR52"/>
<evidence type="ECO:0000313" key="3">
    <source>
        <dbReference type="Proteomes" id="UP000031647"/>
    </source>
</evidence>
<evidence type="ECO:0000313" key="2">
    <source>
        <dbReference type="EMBL" id="AHA64325.1"/>
    </source>
</evidence>
<dbReference type="GO" id="GO:0003676">
    <property type="term" value="F:nucleic acid binding"/>
    <property type="evidence" value="ECO:0007669"/>
    <property type="project" value="InterPro"/>
</dbReference>
<feature type="domain" description="Integrase catalytic" evidence="1">
    <location>
        <begin position="1"/>
        <end position="103"/>
    </location>
</feature>
<organism evidence="2 3">
    <name type="scientific">Shigella dysenteriae 1617</name>
    <dbReference type="NCBI Taxonomy" id="754093"/>
    <lineage>
        <taxon>Bacteria</taxon>
        <taxon>Pseudomonadati</taxon>
        <taxon>Pseudomonadota</taxon>
        <taxon>Gammaproteobacteria</taxon>
        <taxon>Enterobacterales</taxon>
        <taxon>Enterobacteriaceae</taxon>
        <taxon>Shigella</taxon>
    </lineage>
</organism>
<dbReference type="PANTHER" id="PTHR46889">
    <property type="entry name" value="TRANSPOSASE INSF FOR INSERTION SEQUENCE IS3B-RELATED"/>
    <property type="match status" value="1"/>
</dbReference>
<dbReference type="PROSITE" id="PS50994">
    <property type="entry name" value="INTEGRASE"/>
    <property type="match status" value="1"/>
</dbReference>
<dbReference type="InterPro" id="IPR001584">
    <property type="entry name" value="Integrase_cat-core"/>
</dbReference>
<dbReference type="PANTHER" id="PTHR46889:SF4">
    <property type="entry name" value="TRANSPOSASE INSO FOR INSERTION SEQUENCE ELEMENT IS911B-RELATED"/>
    <property type="match status" value="1"/>
</dbReference>
<dbReference type="Gene3D" id="3.30.420.10">
    <property type="entry name" value="Ribonuclease H-like superfamily/Ribonuclease H"/>
    <property type="match status" value="1"/>
</dbReference>
<dbReference type="InterPro" id="IPR036397">
    <property type="entry name" value="RNaseH_sf"/>
</dbReference>
<accession>A0A0A6ZR52</accession>
<dbReference type="Proteomes" id="UP000031647">
    <property type="component" value="Chromosome"/>
</dbReference>
<proteinExistence type="predicted"/>
<reference evidence="2 3" key="1">
    <citation type="submission" date="2013-09" db="EMBL/GenBank/DDBJ databases">
        <title>Comparative genomics of Sd1617 to representative strains in evaluating its pathogenesis.</title>
        <authorList>
            <person name="Aksomboon Vongsawan A."/>
            <person name="Kapatral V."/>
            <person name="Vaisvil B."/>
            <person name="Serichantalergs O."/>
            <person name="Hale T.L."/>
            <person name="Mason C.J."/>
        </authorList>
    </citation>
    <scope>NUCLEOTIDE SEQUENCE [LARGE SCALE GENOMIC DNA]</scope>
    <source>
        <strain evidence="2 3">1617</strain>
    </source>
</reference>
<protein>
    <submittedName>
        <fullName evidence="2">Transposase</fullName>
    </submittedName>
</protein>
<dbReference type="Pfam" id="PF13683">
    <property type="entry name" value="rve_3"/>
    <property type="match status" value="1"/>
</dbReference>
<dbReference type="InterPro" id="IPR012337">
    <property type="entry name" value="RNaseH-like_sf"/>
</dbReference>
<gene>
    <name evidence="2" type="ORF">Asd1617_01498</name>
</gene>
<dbReference type="SUPFAM" id="SSF53098">
    <property type="entry name" value="Ribonuclease H-like"/>
    <property type="match status" value="1"/>
</dbReference>
<dbReference type="GO" id="GO:0015074">
    <property type="term" value="P:DNA integration"/>
    <property type="evidence" value="ECO:0007669"/>
    <property type="project" value="InterPro"/>
</dbReference>
<dbReference type="EMBL" id="CP006736">
    <property type="protein sequence ID" value="AHA64325.1"/>
    <property type="molecule type" value="Genomic_DNA"/>
</dbReference>
<dbReference type="HOGENOM" id="CLU_027402_41_1_6"/>
<dbReference type="InterPro" id="IPR050900">
    <property type="entry name" value="Transposase_IS3/IS150/IS904"/>
</dbReference>